<feature type="domain" description="ABC transmembrane type-1" evidence="13">
    <location>
        <begin position="29"/>
        <end position="323"/>
    </location>
</feature>
<feature type="transmembrane region" description="Helical" evidence="11">
    <location>
        <begin position="76"/>
        <end position="106"/>
    </location>
</feature>
<dbReference type="RefSeq" id="WP_151901984.1">
    <property type="nucleotide sequence ID" value="NZ_CP045032.1"/>
</dbReference>
<dbReference type="PANTHER" id="PTHR24221:SF468">
    <property type="entry name" value="ABC TRANSPORTER"/>
    <property type="match status" value="1"/>
</dbReference>
<evidence type="ECO:0000256" key="7">
    <source>
        <dbReference type="ARBA" id="ARBA00022840"/>
    </source>
</evidence>
<dbReference type="GO" id="GO:0005886">
    <property type="term" value="C:plasma membrane"/>
    <property type="evidence" value="ECO:0007669"/>
    <property type="project" value="UniProtKB-SubCell"/>
</dbReference>
<dbReference type="InterPro" id="IPR003593">
    <property type="entry name" value="AAA+_ATPase"/>
</dbReference>
<dbReference type="PANTHER" id="PTHR24221">
    <property type="entry name" value="ATP-BINDING CASSETTE SUB-FAMILY B"/>
    <property type="match status" value="1"/>
</dbReference>
<reference evidence="15" key="1">
    <citation type="submission" date="2019-10" db="EMBL/GenBank/DDBJ databases">
        <title>Complete genome sequence of Corynebacterium urogenitalis DSM 108747, isolated from the genital tract of a cow.</title>
        <authorList>
            <person name="Ruckert C."/>
            <person name="Ballas P."/>
            <person name="Wagener K."/>
            <person name="Drillich M."/>
            <person name="Kaempfer P."/>
            <person name="Busse H.-J."/>
            <person name="Ehling-Schulz M."/>
        </authorList>
    </citation>
    <scope>NUCLEOTIDE SEQUENCE [LARGE SCALE GENOMIC DNA]</scope>
    <source>
        <strain evidence="15">LMM 1652</strain>
    </source>
</reference>
<dbReference type="Gene3D" id="3.40.50.300">
    <property type="entry name" value="P-loop containing nucleotide triphosphate hydrolases"/>
    <property type="match status" value="1"/>
</dbReference>
<dbReference type="PROSITE" id="PS00211">
    <property type="entry name" value="ABC_TRANSPORTER_1"/>
    <property type="match status" value="1"/>
</dbReference>
<evidence type="ECO:0000256" key="8">
    <source>
        <dbReference type="ARBA" id="ARBA00022989"/>
    </source>
</evidence>
<dbReference type="PROSITE" id="PS50929">
    <property type="entry name" value="ABC_TM1F"/>
    <property type="match status" value="1"/>
</dbReference>
<keyword evidence="2" id="KW-0813">Transport</keyword>
<dbReference type="Pfam" id="PF00005">
    <property type="entry name" value="ABC_tran"/>
    <property type="match status" value="1"/>
</dbReference>
<keyword evidence="5 11" id="KW-0812">Transmembrane</keyword>
<comment type="similarity">
    <text evidence="10">Belongs to the ABC transporter superfamily. Siderophore-Fe(3+) uptake transporter (SIUT) (TC 3.A.1.21) family.</text>
</comment>
<dbReference type="InterPro" id="IPR036640">
    <property type="entry name" value="ABC1_TM_sf"/>
</dbReference>
<protein>
    <submittedName>
        <fullName evidence="14">Multidrug export ATP-binding/permease protein</fullName>
        <ecNumber evidence="14">3.6.3.-</ecNumber>
    </submittedName>
</protein>
<dbReference type="GO" id="GO:0140359">
    <property type="term" value="F:ABC-type transporter activity"/>
    <property type="evidence" value="ECO:0007669"/>
    <property type="project" value="InterPro"/>
</dbReference>
<keyword evidence="14" id="KW-0378">Hydrolase</keyword>
<dbReference type="SUPFAM" id="SSF90123">
    <property type="entry name" value="ABC transporter transmembrane region"/>
    <property type="match status" value="1"/>
</dbReference>
<dbReference type="FunFam" id="3.40.50.300:FF:000221">
    <property type="entry name" value="Multidrug ABC transporter ATP-binding protein"/>
    <property type="match status" value="1"/>
</dbReference>
<evidence type="ECO:0000256" key="10">
    <source>
        <dbReference type="ARBA" id="ARBA00023455"/>
    </source>
</evidence>
<gene>
    <name evidence="14" type="ORF">CUROG_00375</name>
</gene>
<dbReference type="EC" id="3.6.3.-" evidence="14"/>
<keyword evidence="3" id="KW-1003">Cell membrane</keyword>
<dbReference type="InterPro" id="IPR017871">
    <property type="entry name" value="ABC_transporter-like_CS"/>
</dbReference>
<dbReference type="InterPro" id="IPR039421">
    <property type="entry name" value="Type_1_exporter"/>
</dbReference>
<dbReference type="SUPFAM" id="SSF52540">
    <property type="entry name" value="P-loop containing nucleoside triphosphate hydrolases"/>
    <property type="match status" value="1"/>
</dbReference>
<sequence>MSKKIEKRAVQRTVALVAPDVAPHKKLAAGGIVALLFEVAFRVLEPWPLKFVVDAVSVSLGVDQGEHIGTPATWPLLIGCAVALIFFVGMRALCNYLATVSFSLVGSRASTMLRARLFHHVQGLSQGFHSRNRSADTVQRLVGDVGKLQEVAVTAGLPLVANVITLFSMLIVMMVMDFWLSLVVVAALIVFPLISRSTTARITSASRTTRKAEGQLANTAQESLAAISVVQAYSLQEHLSKRFTAANKKSLRDGVKARRLAARLERGTDVIVGVATAAIMIGGAYRVMEGAMSIGDLVLFTTYLKTTMKPLRDMAKYTGRIARASASGERVADLLDRVSDIQNPQRAYAPKEVLGYVEFKDVETTYGKNKVLRGLDLFVKPGESVAVIGPSGAGKSTLVSLLIRAQDPSWGTVSVDGHPVDSLDLETLRQNVSLLHQEAILFTGTIRENIRMGRFDATDEEIVEAAKAANAHSYIMKLPDGYETVVGERGGTLSGGQRQRIAIARALLRDAPIVVLDEPTTGLDPAASRKVLDAIGRLIEGRTTLAVTHDAEVACRSSRVIWVEEGRILMDGAPAVLMRESDTFRLWVSANAHSDDIRVGEKS</sequence>
<name>A0A5J6Z556_9CORY</name>
<evidence type="ECO:0000256" key="5">
    <source>
        <dbReference type="ARBA" id="ARBA00022692"/>
    </source>
</evidence>
<dbReference type="CDD" id="cd18564">
    <property type="entry name" value="ABC_6TM_exporter_like"/>
    <property type="match status" value="1"/>
</dbReference>
<dbReference type="InterPro" id="IPR003439">
    <property type="entry name" value="ABC_transporter-like_ATP-bd"/>
</dbReference>
<proteinExistence type="inferred from homology"/>
<accession>A0A5J6Z556</accession>
<evidence type="ECO:0000313" key="15">
    <source>
        <dbReference type="Proteomes" id="UP000326711"/>
    </source>
</evidence>
<keyword evidence="9 11" id="KW-0472">Membrane</keyword>
<dbReference type="SMART" id="SM00382">
    <property type="entry name" value="AAA"/>
    <property type="match status" value="1"/>
</dbReference>
<comment type="subcellular location">
    <subcellularLocation>
        <location evidence="1">Cell inner membrane</location>
        <topology evidence="1">Multi-pass membrane protein</topology>
    </subcellularLocation>
</comment>
<dbReference type="GO" id="GO:0016887">
    <property type="term" value="F:ATP hydrolysis activity"/>
    <property type="evidence" value="ECO:0007669"/>
    <property type="project" value="InterPro"/>
</dbReference>
<evidence type="ECO:0000256" key="1">
    <source>
        <dbReference type="ARBA" id="ARBA00004429"/>
    </source>
</evidence>
<evidence type="ECO:0000259" key="13">
    <source>
        <dbReference type="PROSITE" id="PS50929"/>
    </source>
</evidence>
<dbReference type="InterPro" id="IPR027417">
    <property type="entry name" value="P-loop_NTPase"/>
</dbReference>
<dbReference type="Pfam" id="PF00664">
    <property type="entry name" value="ABC_membrane"/>
    <property type="match status" value="1"/>
</dbReference>
<dbReference type="OrthoDB" id="9806127at2"/>
<organism evidence="14 15">
    <name type="scientific">Corynebacterium urogenitale</name>
    <dbReference type="NCBI Taxonomy" id="2487892"/>
    <lineage>
        <taxon>Bacteria</taxon>
        <taxon>Bacillati</taxon>
        <taxon>Actinomycetota</taxon>
        <taxon>Actinomycetes</taxon>
        <taxon>Mycobacteriales</taxon>
        <taxon>Corynebacteriaceae</taxon>
        <taxon>Corynebacterium</taxon>
    </lineage>
</organism>
<dbReference type="KEGG" id="cuo:CUROG_00375"/>
<dbReference type="PROSITE" id="PS50893">
    <property type="entry name" value="ABC_TRANSPORTER_2"/>
    <property type="match status" value="1"/>
</dbReference>
<evidence type="ECO:0000313" key="14">
    <source>
        <dbReference type="EMBL" id="QFQ01481.1"/>
    </source>
</evidence>
<keyword evidence="4" id="KW-0997">Cell inner membrane</keyword>
<keyword evidence="15" id="KW-1185">Reference proteome</keyword>
<dbReference type="InterPro" id="IPR011527">
    <property type="entry name" value="ABC1_TM_dom"/>
</dbReference>
<evidence type="ECO:0000256" key="4">
    <source>
        <dbReference type="ARBA" id="ARBA00022519"/>
    </source>
</evidence>
<evidence type="ECO:0000256" key="11">
    <source>
        <dbReference type="SAM" id="Phobius"/>
    </source>
</evidence>
<dbReference type="GO" id="GO:0034040">
    <property type="term" value="F:ATPase-coupled lipid transmembrane transporter activity"/>
    <property type="evidence" value="ECO:0007669"/>
    <property type="project" value="TreeGrafter"/>
</dbReference>
<keyword evidence="8 11" id="KW-1133">Transmembrane helix</keyword>
<dbReference type="AlphaFoldDB" id="A0A5J6Z556"/>
<feature type="transmembrane region" description="Helical" evidence="11">
    <location>
        <begin position="27"/>
        <end position="44"/>
    </location>
</feature>
<evidence type="ECO:0000256" key="6">
    <source>
        <dbReference type="ARBA" id="ARBA00022741"/>
    </source>
</evidence>
<feature type="transmembrane region" description="Helical" evidence="11">
    <location>
        <begin position="151"/>
        <end position="172"/>
    </location>
</feature>
<feature type="transmembrane region" description="Helical" evidence="11">
    <location>
        <begin position="268"/>
        <end position="288"/>
    </location>
</feature>
<evidence type="ECO:0000259" key="12">
    <source>
        <dbReference type="PROSITE" id="PS50893"/>
    </source>
</evidence>
<feature type="domain" description="ABC transporter" evidence="12">
    <location>
        <begin position="357"/>
        <end position="590"/>
    </location>
</feature>
<evidence type="ECO:0000256" key="3">
    <source>
        <dbReference type="ARBA" id="ARBA00022475"/>
    </source>
</evidence>
<dbReference type="GO" id="GO:0005524">
    <property type="term" value="F:ATP binding"/>
    <property type="evidence" value="ECO:0007669"/>
    <property type="project" value="UniProtKB-KW"/>
</dbReference>
<evidence type="ECO:0000256" key="9">
    <source>
        <dbReference type="ARBA" id="ARBA00023136"/>
    </source>
</evidence>
<dbReference type="Proteomes" id="UP000326711">
    <property type="component" value="Chromosome"/>
</dbReference>
<dbReference type="Gene3D" id="1.20.1560.10">
    <property type="entry name" value="ABC transporter type 1, transmembrane domain"/>
    <property type="match status" value="1"/>
</dbReference>
<feature type="transmembrane region" description="Helical" evidence="11">
    <location>
        <begin position="178"/>
        <end position="194"/>
    </location>
</feature>
<keyword evidence="6" id="KW-0547">Nucleotide-binding</keyword>
<evidence type="ECO:0000256" key="2">
    <source>
        <dbReference type="ARBA" id="ARBA00022448"/>
    </source>
</evidence>
<keyword evidence="7 14" id="KW-0067">ATP-binding</keyword>
<dbReference type="EMBL" id="CP045032">
    <property type="protein sequence ID" value="QFQ01481.1"/>
    <property type="molecule type" value="Genomic_DNA"/>
</dbReference>